<reference evidence="3 4" key="1">
    <citation type="submission" date="2017-01" db="EMBL/GenBank/DDBJ databases">
        <authorList>
            <person name="Mah S.A."/>
            <person name="Swanson W.J."/>
            <person name="Moy G.W."/>
            <person name="Vacquier V.D."/>
        </authorList>
    </citation>
    <scope>NUCLEOTIDE SEQUENCE [LARGE SCALE GENOMIC DNA]</scope>
    <source>
        <strain evidence="3 4">ASpG1</strain>
    </source>
</reference>
<gene>
    <name evidence="3" type="ORF">SAMN05920897_107131</name>
</gene>
<feature type="region of interest" description="Disordered" evidence="2">
    <location>
        <begin position="49"/>
        <end position="111"/>
    </location>
</feature>
<dbReference type="Proteomes" id="UP000186400">
    <property type="component" value="Unassembled WGS sequence"/>
</dbReference>
<feature type="compositionally biased region" description="Basic and acidic residues" evidence="2">
    <location>
        <begin position="59"/>
        <end position="92"/>
    </location>
</feature>
<evidence type="ECO:0000313" key="4">
    <source>
        <dbReference type="Proteomes" id="UP000186400"/>
    </source>
</evidence>
<name>A0A1N6S3X4_9SPIO</name>
<feature type="coiled-coil region" evidence="1">
    <location>
        <begin position="115"/>
        <end position="156"/>
    </location>
</feature>
<proteinExistence type="predicted"/>
<evidence type="ECO:0000313" key="3">
    <source>
        <dbReference type="EMBL" id="SIQ35853.1"/>
    </source>
</evidence>
<keyword evidence="4" id="KW-1185">Reference proteome</keyword>
<feature type="region of interest" description="Disordered" evidence="2">
    <location>
        <begin position="257"/>
        <end position="285"/>
    </location>
</feature>
<evidence type="ECO:0000256" key="1">
    <source>
        <dbReference type="SAM" id="Coils"/>
    </source>
</evidence>
<keyword evidence="1" id="KW-0175">Coiled coil</keyword>
<dbReference type="AlphaFoldDB" id="A0A1N6S3X4"/>
<protein>
    <submittedName>
        <fullName evidence="3">Uncharacterized protein</fullName>
    </submittedName>
</protein>
<organism evidence="3 4">
    <name type="scientific">Alkalispirochaeta americana</name>
    <dbReference type="NCBI Taxonomy" id="159291"/>
    <lineage>
        <taxon>Bacteria</taxon>
        <taxon>Pseudomonadati</taxon>
        <taxon>Spirochaetota</taxon>
        <taxon>Spirochaetia</taxon>
        <taxon>Spirochaetales</taxon>
        <taxon>Spirochaetaceae</taxon>
        <taxon>Alkalispirochaeta</taxon>
    </lineage>
</organism>
<sequence length="285" mass="31831">MPIPGRRGRPVKDQAVRQVVLILLPLVLVLVVQGGVPLGAQQHLAQAIPPVVRQPPESRQPEARQPEARQPEARQPEARPPEIRLPEVRDPDPPAVPSPVVRPSREPVPALPERESIAAETLRDLERELAQAYQRLARVEQQLKEAVVLHRRAEDRALRYKTTLLKTEGGLLQELDTQQRVLEALPVERLLQVGATFSPEGSLGALGMIALPGTPLSVISGVDYDFREKEISTRFGVMVGLFSQRTLVEPWVRSRPPRIPEKATLTPEELQAIRARQQPRREPAH</sequence>
<dbReference type="EMBL" id="FTMS01000007">
    <property type="protein sequence ID" value="SIQ35853.1"/>
    <property type="molecule type" value="Genomic_DNA"/>
</dbReference>
<evidence type="ECO:0000256" key="2">
    <source>
        <dbReference type="SAM" id="MobiDB-lite"/>
    </source>
</evidence>
<dbReference type="STRING" id="159291.SAMN05920897_107131"/>
<accession>A0A1N6S3X4</accession>